<dbReference type="Pfam" id="PF00725">
    <property type="entry name" value="3HCDH"/>
    <property type="match status" value="2"/>
</dbReference>
<dbReference type="InterPro" id="IPR008927">
    <property type="entry name" value="6-PGluconate_DH-like_C_sf"/>
</dbReference>
<dbReference type="OrthoDB" id="5389341at2"/>
<evidence type="ECO:0000256" key="3">
    <source>
        <dbReference type="ARBA" id="ARBA00023235"/>
    </source>
</evidence>
<evidence type="ECO:0000259" key="7">
    <source>
        <dbReference type="Pfam" id="PF02737"/>
    </source>
</evidence>
<feature type="domain" description="3-hydroxyacyl-CoA dehydrogenase C-terminal" evidence="6">
    <location>
        <begin position="352"/>
        <end position="441"/>
    </location>
</feature>
<evidence type="ECO:0000259" key="6">
    <source>
        <dbReference type="Pfam" id="PF00725"/>
    </source>
</evidence>
<evidence type="ECO:0000313" key="8">
    <source>
        <dbReference type="EMBL" id="SFR62428.1"/>
    </source>
</evidence>
<dbReference type="PANTHER" id="PTHR23309">
    <property type="entry name" value="3-HYDROXYACYL-COA DEHYROGENASE"/>
    <property type="match status" value="1"/>
</dbReference>
<sequence length="446" mass="49668">MTSPQDHYTPEQQQALEHVKQAEQEASNIPGISPDIQLRPIRKVAVIGAGTMGGGIAMNYANAGIPVVMLELRQAALDKGLDIIRKNYQRTVSKGRLSQEDMDQRMALLSGTLSYDDLGDVDLVVEAVFESMDIKKKVFNALDQVCKPGTILATNTSNLDVDEIAASISRPQDVIGLHFFSPANIMKLLEVVRGKKTADDVLATCLDMAKNIRKVAVVSGVCFGFIGNRMLEPYAREAHRLVLEGATPAQVDAVMTSTGLAMGVLAMYDMAGIDVGYMVRQAHPGDIGRDPSFFRLADELYHMDRYGQKTGRGFYIYEDREKKEDPEVNRLAEEIAADLGIKRREISNEEIHDRCLYMLINEGIQILDEGIALRSGDIDLVWIYGYGFPAWLGGPMHYAEQIGLEKILETIRHYRDTLGDYGKMWFEPAPLLEKLVAEGRNRIEKI</sequence>
<dbReference type="Gene3D" id="3.40.50.720">
    <property type="entry name" value="NAD(P)-binding Rossmann-like Domain"/>
    <property type="match status" value="1"/>
</dbReference>
<dbReference type="EMBL" id="FOYW01000001">
    <property type="protein sequence ID" value="SFR62428.1"/>
    <property type="molecule type" value="Genomic_DNA"/>
</dbReference>
<keyword evidence="4" id="KW-0456">Lyase</keyword>
<keyword evidence="9" id="KW-1185">Reference proteome</keyword>
<evidence type="ECO:0000256" key="4">
    <source>
        <dbReference type="ARBA" id="ARBA00023239"/>
    </source>
</evidence>
<proteinExistence type="predicted"/>
<dbReference type="GO" id="GO:0016616">
    <property type="term" value="F:oxidoreductase activity, acting on the CH-OH group of donors, NAD or NADP as acceptor"/>
    <property type="evidence" value="ECO:0007669"/>
    <property type="project" value="InterPro"/>
</dbReference>
<dbReference type="PANTHER" id="PTHR23309:SF51">
    <property type="entry name" value="3-HYDROXYACYL-COA DEHYDROGENASE-RELATED"/>
    <property type="match status" value="1"/>
</dbReference>
<dbReference type="GO" id="GO:0016853">
    <property type="term" value="F:isomerase activity"/>
    <property type="evidence" value="ECO:0007669"/>
    <property type="project" value="UniProtKB-KW"/>
</dbReference>
<dbReference type="InterPro" id="IPR036291">
    <property type="entry name" value="NAD(P)-bd_dom_sf"/>
</dbReference>
<feature type="domain" description="3-hydroxyacyl-CoA dehydrogenase NAD binding" evidence="7">
    <location>
        <begin position="43"/>
        <end position="219"/>
    </location>
</feature>
<dbReference type="Gene3D" id="1.10.1040.50">
    <property type="match status" value="1"/>
</dbReference>
<dbReference type="STRING" id="650891.SAMN05216203_1902"/>
<dbReference type="InterPro" id="IPR006108">
    <property type="entry name" value="3HC_DH_C"/>
</dbReference>
<dbReference type="Proteomes" id="UP000198644">
    <property type="component" value="Unassembled WGS sequence"/>
</dbReference>
<dbReference type="SUPFAM" id="SSF48179">
    <property type="entry name" value="6-phosphogluconate dehydrogenase C-terminal domain-like"/>
    <property type="match status" value="2"/>
</dbReference>
<dbReference type="FunFam" id="3.40.50.720:FF:000009">
    <property type="entry name" value="Fatty oxidation complex, alpha subunit"/>
    <property type="match status" value="1"/>
</dbReference>
<keyword evidence="2" id="KW-0520">NAD</keyword>
<gene>
    <name evidence="8" type="ORF">SAMN05216203_1902</name>
</gene>
<dbReference type="InterPro" id="IPR006176">
    <property type="entry name" value="3-OHacyl-CoA_DH_NAD-bd"/>
</dbReference>
<keyword evidence="3" id="KW-0413">Isomerase</keyword>
<protein>
    <submittedName>
        <fullName evidence="8">3-hydroxyacyl-CoA dehydrogenase</fullName>
    </submittedName>
</protein>
<dbReference type="FunFam" id="1.10.1040.50:FF:000006">
    <property type="entry name" value="Peroxisomal bifunctional enzyme"/>
    <property type="match status" value="1"/>
</dbReference>
<evidence type="ECO:0000256" key="1">
    <source>
        <dbReference type="ARBA" id="ARBA00023002"/>
    </source>
</evidence>
<dbReference type="GO" id="GO:0006631">
    <property type="term" value="P:fatty acid metabolic process"/>
    <property type="evidence" value="ECO:0007669"/>
    <property type="project" value="InterPro"/>
</dbReference>
<evidence type="ECO:0000313" key="9">
    <source>
        <dbReference type="Proteomes" id="UP000198644"/>
    </source>
</evidence>
<evidence type="ECO:0000256" key="5">
    <source>
        <dbReference type="ARBA" id="ARBA00023268"/>
    </source>
</evidence>
<organism evidence="8 9">
    <name type="scientific">Marinobacter daqiaonensis</name>
    <dbReference type="NCBI Taxonomy" id="650891"/>
    <lineage>
        <taxon>Bacteria</taxon>
        <taxon>Pseudomonadati</taxon>
        <taxon>Pseudomonadota</taxon>
        <taxon>Gammaproteobacteria</taxon>
        <taxon>Pseudomonadales</taxon>
        <taxon>Marinobacteraceae</taxon>
        <taxon>Marinobacter</taxon>
    </lineage>
</organism>
<keyword evidence="5" id="KW-0511">Multifunctional enzyme</keyword>
<dbReference type="Pfam" id="PF02737">
    <property type="entry name" value="3HCDH_N"/>
    <property type="match status" value="1"/>
</dbReference>
<dbReference type="GO" id="GO:0016829">
    <property type="term" value="F:lyase activity"/>
    <property type="evidence" value="ECO:0007669"/>
    <property type="project" value="UniProtKB-KW"/>
</dbReference>
<dbReference type="AlphaFoldDB" id="A0A1I6I720"/>
<name>A0A1I6I720_9GAMM</name>
<feature type="domain" description="3-hydroxyacyl-CoA dehydrogenase C-terminal" evidence="6">
    <location>
        <begin position="224"/>
        <end position="317"/>
    </location>
</feature>
<dbReference type="SUPFAM" id="SSF51735">
    <property type="entry name" value="NAD(P)-binding Rossmann-fold domains"/>
    <property type="match status" value="1"/>
</dbReference>
<keyword evidence="1" id="KW-0560">Oxidoreductase</keyword>
<accession>A0A1I6I720</accession>
<dbReference type="GO" id="GO:0070403">
    <property type="term" value="F:NAD+ binding"/>
    <property type="evidence" value="ECO:0007669"/>
    <property type="project" value="InterPro"/>
</dbReference>
<reference evidence="8 9" key="1">
    <citation type="submission" date="2016-10" db="EMBL/GenBank/DDBJ databases">
        <authorList>
            <person name="de Groot N.N."/>
        </authorList>
    </citation>
    <scope>NUCLEOTIDE SEQUENCE [LARGE SCALE GENOMIC DNA]</scope>
    <source>
        <strain evidence="8 9">CGMCC 1.9167</strain>
    </source>
</reference>
<evidence type="ECO:0000256" key="2">
    <source>
        <dbReference type="ARBA" id="ARBA00023027"/>
    </source>
</evidence>